<keyword evidence="12 14" id="KW-0472">Membrane</keyword>
<keyword evidence="10" id="KW-0460">Magnesium</keyword>
<evidence type="ECO:0000256" key="2">
    <source>
        <dbReference type="ARBA" id="ARBA00004141"/>
    </source>
</evidence>
<dbReference type="PANTHER" id="PTHR32057">
    <property type="entry name" value="PROTEIN ADENYLYLTRANSFERASE SELO, MITOCHONDRIAL"/>
    <property type="match status" value="1"/>
</dbReference>
<reference evidence="15" key="1">
    <citation type="submission" date="2022-07" db="EMBL/GenBank/DDBJ databases">
        <title>Phylogenomic reconstructions and comparative analyses of Kickxellomycotina fungi.</title>
        <authorList>
            <person name="Reynolds N.K."/>
            <person name="Stajich J.E."/>
            <person name="Barry K."/>
            <person name="Grigoriev I.V."/>
            <person name="Crous P."/>
            <person name="Smith M.E."/>
        </authorList>
    </citation>
    <scope>NUCLEOTIDE SEQUENCE</scope>
    <source>
        <strain evidence="15">CBS 109367</strain>
    </source>
</reference>
<feature type="transmembrane region" description="Helical" evidence="14">
    <location>
        <begin position="870"/>
        <end position="891"/>
    </location>
</feature>
<keyword evidence="5 14" id="KW-0812">Transmembrane</keyword>
<dbReference type="Gene3D" id="1.10.3730.20">
    <property type="match status" value="1"/>
</dbReference>
<gene>
    <name evidence="15" type="ORF">IWW39_001928</name>
</gene>
<dbReference type="GO" id="GO:0016020">
    <property type="term" value="C:membrane"/>
    <property type="evidence" value="ECO:0007669"/>
    <property type="project" value="UniProtKB-SubCell"/>
</dbReference>
<feature type="transmembrane region" description="Helical" evidence="14">
    <location>
        <begin position="1159"/>
        <end position="1177"/>
    </location>
</feature>
<evidence type="ECO:0000256" key="9">
    <source>
        <dbReference type="ARBA" id="ARBA00022840"/>
    </source>
</evidence>
<dbReference type="Proteomes" id="UP001151516">
    <property type="component" value="Unassembled WGS sequence"/>
</dbReference>
<evidence type="ECO:0000256" key="7">
    <source>
        <dbReference type="ARBA" id="ARBA00022723"/>
    </source>
</evidence>
<evidence type="ECO:0000256" key="10">
    <source>
        <dbReference type="ARBA" id="ARBA00022842"/>
    </source>
</evidence>
<proteinExistence type="inferred from homology"/>
<feature type="transmembrane region" description="Helical" evidence="14">
    <location>
        <begin position="1096"/>
        <end position="1116"/>
    </location>
</feature>
<feature type="transmembrane region" description="Helical" evidence="14">
    <location>
        <begin position="1125"/>
        <end position="1147"/>
    </location>
</feature>
<dbReference type="HAMAP" id="MF_00692">
    <property type="entry name" value="SelO"/>
    <property type="match status" value="1"/>
</dbReference>
<dbReference type="GO" id="GO:0015095">
    <property type="term" value="F:magnesium ion transmembrane transporter activity"/>
    <property type="evidence" value="ECO:0007669"/>
    <property type="project" value="InterPro"/>
</dbReference>
<dbReference type="InterPro" id="IPR003846">
    <property type="entry name" value="SelO"/>
</dbReference>
<feature type="transmembrane region" description="Helical" evidence="14">
    <location>
        <begin position="964"/>
        <end position="984"/>
    </location>
</feature>
<dbReference type="InterPro" id="IPR008521">
    <property type="entry name" value="Mg_trans_NIPA"/>
</dbReference>
<feature type="transmembrane region" description="Helical" evidence="14">
    <location>
        <begin position="1058"/>
        <end position="1076"/>
    </location>
</feature>
<comment type="caution">
    <text evidence="15">The sequence shown here is derived from an EMBL/GenBank/DDBJ whole genome shotgun (WGS) entry which is preliminary data.</text>
</comment>
<keyword evidence="4" id="KW-0808">Transferase</keyword>
<dbReference type="EMBL" id="JANBTX010000037">
    <property type="protein sequence ID" value="KAJ2688879.1"/>
    <property type="molecule type" value="Genomic_DNA"/>
</dbReference>
<dbReference type="GO" id="GO:0005739">
    <property type="term" value="C:mitochondrion"/>
    <property type="evidence" value="ECO:0007669"/>
    <property type="project" value="TreeGrafter"/>
</dbReference>
<evidence type="ECO:0000256" key="13">
    <source>
        <dbReference type="ARBA" id="ARBA00031547"/>
    </source>
</evidence>
<dbReference type="NCBIfam" id="NF000658">
    <property type="entry name" value="PRK00029.1"/>
    <property type="match status" value="1"/>
</dbReference>
<evidence type="ECO:0000256" key="6">
    <source>
        <dbReference type="ARBA" id="ARBA00022695"/>
    </source>
</evidence>
<keyword evidence="16" id="KW-1185">Reference proteome</keyword>
<organism evidence="15 16">
    <name type="scientific">Coemansia spiralis</name>
    <dbReference type="NCBI Taxonomy" id="417178"/>
    <lineage>
        <taxon>Eukaryota</taxon>
        <taxon>Fungi</taxon>
        <taxon>Fungi incertae sedis</taxon>
        <taxon>Zoopagomycota</taxon>
        <taxon>Kickxellomycotina</taxon>
        <taxon>Kickxellomycetes</taxon>
        <taxon>Kickxellales</taxon>
        <taxon>Kickxellaceae</taxon>
        <taxon>Coemansia</taxon>
    </lineage>
</organism>
<evidence type="ECO:0000256" key="1">
    <source>
        <dbReference type="ARBA" id="ARBA00001946"/>
    </source>
</evidence>
<feature type="transmembrane region" description="Helical" evidence="14">
    <location>
        <begin position="922"/>
        <end position="944"/>
    </location>
</feature>
<evidence type="ECO:0000256" key="5">
    <source>
        <dbReference type="ARBA" id="ARBA00022692"/>
    </source>
</evidence>
<protein>
    <recommendedName>
        <fullName evidence="13">Selenoprotein O</fullName>
    </recommendedName>
</protein>
<evidence type="ECO:0000256" key="4">
    <source>
        <dbReference type="ARBA" id="ARBA00022679"/>
    </source>
</evidence>
<name>A0A9W8GK70_9FUNG</name>
<accession>A0A9W8GK70</accession>
<dbReference type="Pfam" id="PF02696">
    <property type="entry name" value="SelO"/>
    <property type="match status" value="1"/>
</dbReference>
<evidence type="ECO:0000256" key="8">
    <source>
        <dbReference type="ARBA" id="ARBA00022741"/>
    </source>
</evidence>
<evidence type="ECO:0000256" key="12">
    <source>
        <dbReference type="ARBA" id="ARBA00023136"/>
    </source>
</evidence>
<evidence type="ECO:0000313" key="15">
    <source>
        <dbReference type="EMBL" id="KAJ2688879.1"/>
    </source>
</evidence>
<dbReference type="GO" id="GO:0070733">
    <property type="term" value="F:AMPylase activity"/>
    <property type="evidence" value="ECO:0007669"/>
    <property type="project" value="TreeGrafter"/>
</dbReference>
<evidence type="ECO:0000313" key="16">
    <source>
        <dbReference type="Proteomes" id="UP001151516"/>
    </source>
</evidence>
<dbReference type="AlphaFoldDB" id="A0A9W8GK70"/>
<evidence type="ECO:0000256" key="14">
    <source>
        <dbReference type="SAM" id="Phobius"/>
    </source>
</evidence>
<dbReference type="SUPFAM" id="SSF103481">
    <property type="entry name" value="Multidrug resistance efflux transporter EmrE"/>
    <property type="match status" value="1"/>
</dbReference>
<keyword evidence="7" id="KW-0479">Metal-binding</keyword>
<dbReference type="GO" id="GO:0005524">
    <property type="term" value="F:ATP binding"/>
    <property type="evidence" value="ECO:0007669"/>
    <property type="project" value="UniProtKB-KW"/>
</dbReference>
<dbReference type="GO" id="GO:0046872">
    <property type="term" value="F:metal ion binding"/>
    <property type="evidence" value="ECO:0007669"/>
    <property type="project" value="UniProtKB-KW"/>
</dbReference>
<sequence>MSGTSFSQTTKLPPTTASFPLQFDDSFTRDLPGDLVVPTAPYDLLPADSEGGEIPVPQTKFRASRQVRGALWSWAVPTQHENPKLVGVCPSGAQLLGLTSDDFWRDPLVAAAVWSGNLRLSGSHPWAHCYGGHQFGVWADQLGDGRAISLGQVNGSWEVQLKGAGRTPYSRFADGYAVRRSSVREYLAAEHMCALGVPTSRSLSLVFTDRVVEREEPELGAVVTRLAPSWVRFGSFELPASRGDFSLVRKLADYVIRHHFAELAFDGSGVYIQLLQAVVERTAAMVAAWQAAGFCHGVMNTDNMSVLGLTIDYGPYAFLDAYDPDFICNHSDPAGRYAFSEQPRVALWNLVKLAGPLSRLVGQNPDEDASPETLEAITKALNSFGAMFSSKYAELMRRKLGLASENDSDDMATVVQPLLDLLERGHTDYPFAMRALCDVPLLLARNDTMGLDQHIDALAARSDCTRVSKEWRDDMRTFFVDVYGPRLTKQEGVIDEGSALALGVGMRLANPRHVLRNWVAQDIIDRGDSDAASIDQALELLTTHAFDDAVPEHLKAMAERYAGPVPKWGEGLQCSELCFTAHDCAAFQLSRRWAPDTNASAIEEGAWCAPEFCTLESSCGGAWTLEGAPANAPPGANSARPIVNGSISCCGGFLPASQCGIYGGSVDTCSSGYTCATTASAAAPSRSSTEKTLTDPSTTLLGRCASQEPHQQVWIGVLLVLIGGATLNVGLNIQKYAFRKRQEKAAADAAAAAAAAQAKHGLSPTQPSDVFFYSSGALHTARKTAVATTPPPPPPPFVVDTNDAATRNCFGDDIFEMTDCNARGSTRRPLSTLGTNTRRPSLSIMPPQQIMQPVSTPAPPQSKTPFSSPVWIVGLVIFILGNVVNFIALQFAPQSLVAPLGAVSLVTNVIIAPLLNDEKISLFDVGGIVLIIAGCAVVVVFSGIVQQDYRLCVLIQLLKAKPTVIYLCLIFALILAIYIFLWTVERGVTHYLLEHQQLGDSDTLTVVHTHETIPTQSPPATWLQKTTRFLLQNPLLLFDRHVRPISPTSRHVQYGLPLAYASLGSLMATLTTLFAKSLVNLLSVSIFDHDNQFTSFITWGILLVTAFTAASQVYWINQGLQRYDALLQVPVFYVVWTVFDIIGGGVYFNEFKMFTTVKYVLFAVGVAIIFSGVGLLSNRLKRL</sequence>
<feature type="transmembrane region" description="Helical" evidence="14">
    <location>
        <begin position="713"/>
        <end position="731"/>
    </location>
</feature>
<keyword evidence="9" id="KW-0067">ATP-binding</keyword>
<feature type="transmembrane region" description="Helical" evidence="14">
    <location>
        <begin position="897"/>
        <end position="915"/>
    </location>
</feature>
<keyword evidence="6" id="KW-0548">Nucleotidyltransferase</keyword>
<dbReference type="PANTHER" id="PTHR32057:SF14">
    <property type="entry name" value="PROTEIN ADENYLYLTRANSFERASE SELO, MITOCHONDRIAL"/>
    <property type="match status" value="1"/>
</dbReference>
<evidence type="ECO:0000256" key="11">
    <source>
        <dbReference type="ARBA" id="ARBA00022989"/>
    </source>
</evidence>
<keyword evidence="8" id="KW-0547">Nucleotide-binding</keyword>
<comment type="similarity">
    <text evidence="3">Belongs to the SELO family.</text>
</comment>
<comment type="cofactor">
    <cofactor evidence="1">
        <name>Mg(2+)</name>
        <dbReference type="ChEBI" id="CHEBI:18420"/>
    </cofactor>
</comment>
<dbReference type="Pfam" id="PF05653">
    <property type="entry name" value="Mg_trans_NIPA"/>
    <property type="match status" value="2"/>
</dbReference>
<dbReference type="OrthoDB" id="10254721at2759"/>
<comment type="subcellular location">
    <subcellularLocation>
        <location evidence="2">Membrane</location>
        <topology evidence="2">Multi-pass membrane protein</topology>
    </subcellularLocation>
</comment>
<keyword evidence="11 14" id="KW-1133">Transmembrane helix</keyword>
<evidence type="ECO:0000256" key="3">
    <source>
        <dbReference type="ARBA" id="ARBA00009747"/>
    </source>
</evidence>
<dbReference type="InterPro" id="IPR037185">
    <property type="entry name" value="EmrE-like"/>
</dbReference>